<dbReference type="EMBL" id="MU006359">
    <property type="protein sequence ID" value="KAF2844932.1"/>
    <property type="molecule type" value="Genomic_DNA"/>
</dbReference>
<name>A0A6A7AP71_9PLEO</name>
<organism evidence="2 3">
    <name type="scientific">Plenodomus tracheiphilus IPT5</name>
    <dbReference type="NCBI Taxonomy" id="1408161"/>
    <lineage>
        <taxon>Eukaryota</taxon>
        <taxon>Fungi</taxon>
        <taxon>Dikarya</taxon>
        <taxon>Ascomycota</taxon>
        <taxon>Pezizomycotina</taxon>
        <taxon>Dothideomycetes</taxon>
        <taxon>Pleosporomycetidae</taxon>
        <taxon>Pleosporales</taxon>
        <taxon>Pleosporineae</taxon>
        <taxon>Leptosphaeriaceae</taxon>
        <taxon>Plenodomus</taxon>
    </lineage>
</organism>
<keyword evidence="3" id="KW-1185">Reference proteome</keyword>
<evidence type="ECO:0000313" key="2">
    <source>
        <dbReference type="EMBL" id="KAF2844932.1"/>
    </source>
</evidence>
<dbReference type="PROSITE" id="PS51257">
    <property type="entry name" value="PROKAR_LIPOPROTEIN"/>
    <property type="match status" value="1"/>
</dbReference>
<feature type="region of interest" description="Disordered" evidence="1">
    <location>
        <begin position="45"/>
        <end position="68"/>
    </location>
</feature>
<gene>
    <name evidence="2" type="ORF">T440DRAFT_298667</name>
</gene>
<accession>A0A6A7AP71</accession>
<evidence type="ECO:0000256" key="1">
    <source>
        <dbReference type="SAM" id="MobiDB-lite"/>
    </source>
</evidence>
<sequence>MRCKGSSFACAALQAERAGEVSQAWMGWVMGCTKGARVGVVSAEAGGRRGRGDSGMGKTGGEEHQSRTARSACRRAAGGCSRQRHMLACSYALCSAPIFARGQVAQPFGACALADPMAGGTADSTLRGVRRIGPATTNLHAVCTLSAHQHALYRLPKVYRTTDCPGVAVWIDAQHGHEASGVDQPRGLTACRQGDERADLV</sequence>
<evidence type="ECO:0000313" key="3">
    <source>
        <dbReference type="Proteomes" id="UP000799423"/>
    </source>
</evidence>
<dbReference type="Proteomes" id="UP000799423">
    <property type="component" value="Unassembled WGS sequence"/>
</dbReference>
<dbReference type="AlphaFoldDB" id="A0A6A7AP71"/>
<proteinExistence type="predicted"/>
<protein>
    <submittedName>
        <fullName evidence="2">Uncharacterized protein</fullName>
    </submittedName>
</protein>
<reference evidence="2" key="1">
    <citation type="submission" date="2020-01" db="EMBL/GenBank/DDBJ databases">
        <authorList>
            <consortium name="DOE Joint Genome Institute"/>
            <person name="Haridas S."/>
            <person name="Albert R."/>
            <person name="Binder M."/>
            <person name="Bloem J."/>
            <person name="Labutti K."/>
            <person name="Salamov A."/>
            <person name="Andreopoulos B."/>
            <person name="Baker S.E."/>
            <person name="Barry K."/>
            <person name="Bills G."/>
            <person name="Bluhm B.H."/>
            <person name="Cannon C."/>
            <person name="Castanera R."/>
            <person name="Culley D.E."/>
            <person name="Daum C."/>
            <person name="Ezra D."/>
            <person name="Gonzalez J.B."/>
            <person name="Henrissat B."/>
            <person name="Kuo A."/>
            <person name="Liang C."/>
            <person name="Lipzen A."/>
            <person name="Lutzoni F."/>
            <person name="Magnuson J."/>
            <person name="Mondo S."/>
            <person name="Nolan M."/>
            <person name="Ohm R."/>
            <person name="Pangilinan J."/>
            <person name="Park H.-J."/>
            <person name="Ramirez L."/>
            <person name="Alfaro M."/>
            <person name="Sun H."/>
            <person name="Tritt A."/>
            <person name="Yoshinaga Y."/>
            <person name="Zwiers L.-H."/>
            <person name="Turgeon B.G."/>
            <person name="Goodwin S.B."/>
            <person name="Spatafora J.W."/>
            <person name="Crous P.W."/>
            <person name="Grigoriev I.V."/>
        </authorList>
    </citation>
    <scope>NUCLEOTIDE SEQUENCE</scope>
    <source>
        <strain evidence="2">IPT5</strain>
    </source>
</reference>